<evidence type="ECO:0008006" key="3">
    <source>
        <dbReference type="Google" id="ProtNLM"/>
    </source>
</evidence>
<dbReference type="EMBL" id="CP031422">
    <property type="protein sequence ID" value="AZS39037.1"/>
    <property type="molecule type" value="Genomic_DNA"/>
</dbReference>
<gene>
    <name evidence="1" type="ORF">CVS54_00337</name>
</gene>
<organism evidence="1 2">
    <name type="scientific">Microbacterium oxydans</name>
    <dbReference type="NCBI Taxonomy" id="82380"/>
    <lineage>
        <taxon>Bacteria</taxon>
        <taxon>Bacillati</taxon>
        <taxon>Actinomycetota</taxon>
        <taxon>Actinomycetes</taxon>
        <taxon>Micrococcales</taxon>
        <taxon>Microbacteriaceae</taxon>
        <taxon>Microbacterium</taxon>
    </lineage>
</organism>
<dbReference type="AlphaFoldDB" id="A0A3Q9J1N8"/>
<dbReference type="KEGG" id="moy:CVS54_00337"/>
<reference evidence="1 2" key="1">
    <citation type="submission" date="2018-08" db="EMBL/GenBank/DDBJ databases">
        <title>Microbacterium oxydans strain HG3.</title>
        <authorList>
            <person name="ORTET P."/>
        </authorList>
    </citation>
    <scope>NUCLEOTIDE SEQUENCE [LARGE SCALE GENOMIC DNA]</scope>
    <source>
        <strain evidence="1 2">HG3</strain>
    </source>
</reference>
<accession>A0A3Q9J1N8</accession>
<protein>
    <recommendedName>
        <fullName evidence="3">NTP pyrophosphohydrolase</fullName>
    </recommendedName>
</protein>
<sequence length="136" mass="14248">MSAAGAGQAGGDLTRVAAGASHDASPYPGRITIKERVLVKVAEEATATTLRVERGDVSVGVSEARGGIALTIRTPLPIPHLDDTAAIRAGAPVLERVQTAQEQLRDRIAHVTGREVTRVNITITGAVIAQQKKRVK</sequence>
<proteinExistence type="predicted"/>
<evidence type="ECO:0000313" key="2">
    <source>
        <dbReference type="Proteomes" id="UP000274841"/>
    </source>
</evidence>
<dbReference type="RefSeq" id="WP_127011605.1">
    <property type="nucleotide sequence ID" value="NZ_CP031422.1"/>
</dbReference>
<evidence type="ECO:0000313" key="1">
    <source>
        <dbReference type="EMBL" id="AZS39037.1"/>
    </source>
</evidence>
<name>A0A3Q9J1N8_9MICO</name>
<dbReference type="Proteomes" id="UP000274841">
    <property type="component" value="Chromosome"/>
</dbReference>